<keyword evidence="1" id="KW-0472">Membrane</keyword>
<reference evidence="2" key="1">
    <citation type="submission" date="2017-07" db="EMBL/GenBank/DDBJ databases">
        <authorList>
            <person name="Mikheyev A."/>
            <person name="Grau M."/>
        </authorList>
    </citation>
    <scope>NUCLEOTIDE SEQUENCE</scope>
    <source>
        <tissue evidence="2">Venom_gland</tissue>
    </source>
</reference>
<evidence type="ECO:0000256" key="1">
    <source>
        <dbReference type="SAM" id="Phobius"/>
    </source>
</evidence>
<keyword evidence="1" id="KW-0812">Transmembrane</keyword>
<name>A0A2D4Q3F9_MICSU</name>
<organism evidence="2">
    <name type="scientific">Micrurus surinamensis</name>
    <name type="common">Surinam coral snake</name>
    <dbReference type="NCBI Taxonomy" id="129470"/>
    <lineage>
        <taxon>Eukaryota</taxon>
        <taxon>Metazoa</taxon>
        <taxon>Chordata</taxon>
        <taxon>Craniata</taxon>
        <taxon>Vertebrata</taxon>
        <taxon>Euteleostomi</taxon>
        <taxon>Lepidosauria</taxon>
        <taxon>Squamata</taxon>
        <taxon>Bifurcata</taxon>
        <taxon>Unidentata</taxon>
        <taxon>Episquamata</taxon>
        <taxon>Toxicofera</taxon>
        <taxon>Serpentes</taxon>
        <taxon>Colubroidea</taxon>
        <taxon>Elapidae</taxon>
        <taxon>Elapinae</taxon>
        <taxon>Micrurus</taxon>
    </lineage>
</organism>
<dbReference type="EMBL" id="IACN01109186">
    <property type="protein sequence ID" value="LAB64681.1"/>
    <property type="molecule type" value="Transcribed_RNA"/>
</dbReference>
<evidence type="ECO:0000313" key="2">
    <source>
        <dbReference type="EMBL" id="LAB64681.1"/>
    </source>
</evidence>
<keyword evidence="1" id="KW-1133">Transmembrane helix</keyword>
<protein>
    <submittedName>
        <fullName evidence="2">Uncharacterized protein</fullName>
    </submittedName>
</protein>
<accession>A0A2D4Q3F9</accession>
<proteinExistence type="predicted"/>
<sequence>MPVYESTESADQFILLKSSRGAQTEIFSFLQPIFSLRFIVINVILFHVSAIPDFRTHAIRLLSILRNEHIKERGNSVHLLHSEIVKWIREIFCHPYKRTQ</sequence>
<reference evidence="2" key="2">
    <citation type="submission" date="2017-11" db="EMBL/GenBank/DDBJ databases">
        <title>Coralsnake Venomics: Analyses of Venom Gland Transcriptomes and Proteomes of Six Brazilian Taxa.</title>
        <authorList>
            <person name="Aird S.D."/>
            <person name="Jorge da Silva N."/>
            <person name="Qiu L."/>
            <person name="Villar-Briones A."/>
            <person name="Aparecida-Saddi V."/>
            <person name="Campos-Telles M.P."/>
            <person name="Grau M."/>
            <person name="Mikheyev A.S."/>
        </authorList>
    </citation>
    <scope>NUCLEOTIDE SEQUENCE</scope>
    <source>
        <tissue evidence="2">Venom_gland</tissue>
    </source>
</reference>
<feature type="transmembrane region" description="Helical" evidence="1">
    <location>
        <begin position="29"/>
        <end position="51"/>
    </location>
</feature>
<dbReference type="AlphaFoldDB" id="A0A2D4Q3F9"/>